<evidence type="ECO:0000256" key="3">
    <source>
        <dbReference type="ARBA" id="ARBA00022475"/>
    </source>
</evidence>
<dbReference type="PANTHER" id="PTHR43744">
    <property type="entry name" value="ABC TRANSPORTER PERMEASE PROTEIN MG189-RELATED-RELATED"/>
    <property type="match status" value="1"/>
</dbReference>
<reference evidence="8" key="1">
    <citation type="journal article" date="2014" name="Front. Microbiol.">
        <title>High frequency of phylogenetically diverse reductive dehalogenase-homologous genes in deep subseafloor sedimentary metagenomes.</title>
        <authorList>
            <person name="Kawai M."/>
            <person name="Futagami T."/>
            <person name="Toyoda A."/>
            <person name="Takaki Y."/>
            <person name="Nishi S."/>
            <person name="Hori S."/>
            <person name="Arai W."/>
            <person name="Tsubouchi T."/>
            <person name="Morono Y."/>
            <person name="Uchiyama I."/>
            <person name="Ito T."/>
            <person name="Fujiyama A."/>
            <person name="Inagaki F."/>
            <person name="Takami H."/>
        </authorList>
    </citation>
    <scope>NUCLEOTIDE SEQUENCE</scope>
    <source>
        <strain evidence="8">Expedition CK06-06</strain>
    </source>
</reference>
<dbReference type="AlphaFoldDB" id="X1J9E1"/>
<organism evidence="8">
    <name type="scientific">marine sediment metagenome</name>
    <dbReference type="NCBI Taxonomy" id="412755"/>
    <lineage>
        <taxon>unclassified sequences</taxon>
        <taxon>metagenomes</taxon>
        <taxon>ecological metagenomes</taxon>
    </lineage>
</organism>
<evidence type="ECO:0008006" key="9">
    <source>
        <dbReference type="Google" id="ProtNLM"/>
    </source>
</evidence>
<dbReference type="PANTHER" id="PTHR43744:SF12">
    <property type="entry name" value="ABC TRANSPORTER PERMEASE PROTEIN MG189-RELATED"/>
    <property type="match status" value="1"/>
</dbReference>
<proteinExistence type="predicted"/>
<dbReference type="SUPFAM" id="SSF161098">
    <property type="entry name" value="MetI-like"/>
    <property type="match status" value="1"/>
</dbReference>
<protein>
    <recommendedName>
        <fullName evidence="9">ABC transmembrane type-1 domain-containing protein</fullName>
    </recommendedName>
</protein>
<comment type="caution">
    <text evidence="8">The sequence shown here is derived from an EMBL/GenBank/DDBJ whole genome shotgun (WGS) entry which is preliminary data.</text>
</comment>
<evidence type="ECO:0000256" key="4">
    <source>
        <dbReference type="ARBA" id="ARBA00022692"/>
    </source>
</evidence>
<evidence type="ECO:0000256" key="1">
    <source>
        <dbReference type="ARBA" id="ARBA00004651"/>
    </source>
</evidence>
<evidence type="ECO:0000256" key="5">
    <source>
        <dbReference type="ARBA" id="ARBA00022989"/>
    </source>
</evidence>
<feature type="transmembrane region" description="Helical" evidence="7">
    <location>
        <begin position="7"/>
        <end position="25"/>
    </location>
</feature>
<comment type="subcellular location">
    <subcellularLocation>
        <location evidence="1">Cell membrane</location>
        <topology evidence="1">Multi-pass membrane protein</topology>
    </subcellularLocation>
</comment>
<gene>
    <name evidence="8" type="ORF">S06H3_03006</name>
</gene>
<keyword evidence="6 7" id="KW-0472">Membrane</keyword>
<evidence type="ECO:0000256" key="2">
    <source>
        <dbReference type="ARBA" id="ARBA00022448"/>
    </source>
</evidence>
<feature type="non-terminal residue" evidence="8">
    <location>
        <position position="1"/>
    </location>
</feature>
<keyword evidence="4 7" id="KW-0812">Transmembrane</keyword>
<evidence type="ECO:0000256" key="6">
    <source>
        <dbReference type="ARBA" id="ARBA00023136"/>
    </source>
</evidence>
<keyword evidence="3" id="KW-1003">Cell membrane</keyword>
<feature type="transmembrane region" description="Helical" evidence="7">
    <location>
        <begin position="59"/>
        <end position="79"/>
    </location>
</feature>
<dbReference type="Gene3D" id="1.10.3720.10">
    <property type="entry name" value="MetI-like"/>
    <property type="match status" value="1"/>
</dbReference>
<sequence length="95" mass="10304">VLTIMAPLIKATLATVGMILFLNSWNDFLWPVIVINSRNLRTIPVGIALFKDPYGSMNYGPLMAAAVISTAPMLIAYFFSQKFIVKGIAVSGLKG</sequence>
<dbReference type="EMBL" id="BARV01000938">
    <property type="protein sequence ID" value="GAH90577.1"/>
    <property type="molecule type" value="Genomic_DNA"/>
</dbReference>
<name>X1J9E1_9ZZZZ</name>
<dbReference type="InterPro" id="IPR035906">
    <property type="entry name" value="MetI-like_sf"/>
</dbReference>
<evidence type="ECO:0000313" key="8">
    <source>
        <dbReference type="EMBL" id="GAH90577.1"/>
    </source>
</evidence>
<accession>X1J9E1</accession>
<evidence type="ECO:0000256" key="7">
    <source>
        <dbReference type="SAM" id="Phobius"/>
    </source>
</evidence>
<keyword evidence="2" id="KW-0813">Transport</keyword>
<dbReference type="GO" id="GO:0005886">
    <property type="term" value="C:plasma membrane"/>
    <property type="evidence" value="ECO:0007669"/>
    <property type="project" value="UniProtKB-SubCell"/>
</dbReference>
<keyword evidence="5 7" id="KW-1133">Transmembrane helix</keyword>